<dbReference type="RefSeq" id="WP_098503163.1">
    <property type="nucleotide sequence ID" value="NZ_PDJQ01000001.1"/>
</dbReference>
<dbReference type="NCBIfam" id="TIGR04272">
    <property type="entry name" value="cxxc_cxxc_Mbark"/>
    <property type="match status" value="1"/>
</dbReference>
<gene>
    <name evidence="3" type="ORF">A9A59_0924</name>
</gene>
<dbReference type="InterPro" id="IPR026363">
    <property type="entry name" value="CxxC-x17-CxxC_dom"/>
</dbReference>
<feature type="domain" description="Probable zinc-binding" evidence="1">
    <location>
        <begin position="4"/>
        <end position="50"/>
    </location>
</feature>
<dbReference type="Proteomes" id="UP000223071">
    <property type="component" value="Unassembled WGS sequence"/>
</dbReference>
<sequence length="119" mass="13280">MAFADKQISCRDCGTVFVFTAGEQEFYANKGLMNEPTRCPSCRTARRSSQSSLEQADGYVRYGNFASFGGKTPRQMHPASCAECGQMTEVPFVPRGERPVYCSTCYSKLKPPREEVARQ</sequence>
<dbReference type="Pfam" id="PF13451">
    <property type="entry name" value="zf_Tbcl"/>
    <property type="match status" value="1"/>
</dbReference>
<feature type="domain" description="CxxC-x17-CxxC" evidence="2">
    <location>
        <begin position="74"/>
        <end position="109"/>
    </location>
</feature>
<evidence type="ECO:0000313" key="4">
    <source>
        <dbReference type="Proteomes" id="UP000223071"/>
    </source>
</evidence>
<dbReference type="AlphaFoldDB" id="A0A2A9HEZ6"/>
<evidence type="ECO:0000259" key="2">
    <source>
        <dbReference type="Pfam" id="PF23477"/>
    </source>
</evidence>
<evidence type="ECO:0000259" key="1">
    <source>
        <dbReference type="Pfam" id="PF13451"/>
    </source>
</evidence>
<name>A0A2A9HEZ6_TEPT2</name>
<dbReference type="EMBL" id="PDJQ01000001">
    <property type="protein sequence ID" value="PFG73721.1"/>
    <property type="molecule type" value="Genomic_DNA"/>
</dbReference>
<dbReference type="Pfam" id="PF23477">
    <property type="entry name" value="zf_Tbcl_2"/>
    <property type="match status" value="1"/>
</dbReference>
<organism evidence="3 4">
    <name type="scientific">Tepidiforma thermophila (strain KCTC 52669 / CGMCC 1.13589 / G233)</name>
    <dbReference type="NCBI Taxonomy" id="2761530"/>
    <lineage>
        <taxon>Bacteria</taxon>
        <taxon>Bacillati</taxon>
        <taxon>Chloroflexota</taxon>
        <taxon>Tepidiformia</taxon>
        <taxon>Tepidiformales</taxon>
        <taxon>Tepidiformaceae</taxon>
        <taxon>Tepidiforma</taxon>
    </lineage>
</organism>
<reference evidence="3 4" key="1">
    <citation type="submission" date="2017-09" db="EMBL/GenBank/DDBJ databases">
        <title>Sequencing the genomes of two abundant thermophiles in Great Basin hot springs: Thermocrinis jamiesonii and novel Chloroflexi Thermoflexus hugenholtzii.</title>
        <authorList>
            <person name="Hedlund B."/>
        </authorList>
    </citation>
    <scope>NUCLEOTIDE SEQUENCE [LARGE SCALE GENOMIC DNA]</scope>
    <source>
        <strain evidence="3 4">G233</strain>
    </source>
</reference>
<evidence type="ECO:0000313" key="3">
    <source>
        <dbReference type="EMBL" id="PFG73721.1"/>
    </source>
</evidence>
<proteinExistence type="predicted"/>
<protein>
    <submittedName>
        <fullName evidence="3">CxxC-x17-CxxC domain-containing protein</fullName>
    </submittedName>
</protein>
<comment type="caution">
    <text evidence="3">The sequence shown here is derived from an EMBL/GenBank/DDBJ whole genome shotgun (WGS) entry which is preliminary data.</text>
</comment>
<accession>A0A2A9HEZ6</accession>
<keyword evidence="4" id="KW-1185">Reference proteome</keyword>
<dbReference type="InterPro" id="IPR025306">
    <property type="entry name" value="Zn-bnd_dom_prob"/>
</dbReference>